<evidence type="ECO:0000313" key="2">
    <source>
        <dbReference type="Proteomes" id="UP000676336"/>
    </source>
</evidence>
<dbReference type="Proteomes" id="UP000676336">
    <property type="component" value="Unassembled WGS sequence"/>
</dbReference>
<protein>
    <submittedName>
        <fullName evidence="1">Uncharacterized protein</fullName>
    </submittedName>
</protein>
<proteinExistence type="predicted"/>
<sequence length="76" mass="8561">MHNPMTTMEINSQDFNQLSDSSPSRYCFTLVVLDDNDGETCCMGYIDLNDNDGETCCMGYIDLKCHLSFCDISLTN</sequence>
<accession>A0A8S3GUH2</accession>
<organism evidence="1 2">
    <name type="scientific">Rotaria magnacalcarata</name>
    <dbReference type="NCBI Taxonomy" id="392030"/>
    <lineage>
        <taxon>Eukaryota</taxon>
        <taxon>Metazoa</taxon>
        <taxon>Spiralia</taxon>
        <taxon>Gnathifera</taxon>
        <taxon>Rotifera</taxon>
        <taxon>Eurotatoria</taxon>
        <taxon>Bdelloidea</taxon>
        <taxon>Philodinida</taxon>
        <taxon>Philodinidae</taxon>
        <taxon>Rotaria</taxon>
    </lineage>
</organism>
<evidence type="ECO:0000313" key="1">
    <source>
        <dbReference type="EMBL" id="CAF5172296.1"/>
    </source>
</evidence>
<dbReference type="AlphaFoldDB" id="A0A8S3GUH2"/>
<gene>
    <name evidence="1" type="ORF">SMN809_LOCUS66114</name>
</gene>
<dbReference type="EMBL" id="CAJOBI010312701">
    <property type="protein sequence ID" value="CAF5172296.1"/>
    <property type="molecule type" value="Genomic_DNA"/>
</dbReference>
<name>A0A8S3GUH2_9BILA</name>
<reference evidence="1" key="1">
    <citation type="submission" date="2021-02" db="EMBL/GenBank/DDBJ databases">
        <authorList>
            <person name="Nowell W R."/>
        </authorList>
    </citation>
    <scope>NUCLEOTIDE SEQUENCE</scope>
</reference>
<comment type="caution">
    <text evidence="1">The sequence shown here is derived from an EMBL/GenBank/DDBJ whole genome shotgun (WGS) entry which is preliminary data.</text>
</comment>